<protein>
    <submittedName>
        <fullName evidence="2">Uncharacterized conserved protein YloU, alkaline shock protein (Asp23) family</fullName>
    </submittedName>
</protein>
<comment type="similarity">
    <text evidence="1">Belongs to the asp23 family.</text>
</comment>
<sequence>MTTTTLPAASEVDDRGALTISDRVVERIATQAVTEVDGAGGSATRMLGVAVGGADLDQSAKVTAQVRGDTVTLDVRLSIGYPLSVAKTTEAAREHLRRRTAELTGLAVSRVDITVTALPTSAAEPRRVL</sequence>
<dbReference type="InterPro" id="IPR005531">
    <property type="entry name" value="Asp23"/>
</dbReference>
<dbReference type="EMBL" id="FOEF01000044">
    <property type="protein sequence ID" value="SEP54347.1"/>
    <property type="molecule type" value="Genomic_DNA"/>
</dbReference>
<dbReference type="Pfam" id="PF03780">
    <property type="entry name" value="Asp23"/>
    <property type="match status" value="1"/>
</dbReference>
<dbReference type="AlphaFoldDB" id="A0A1H8YQA0"/>
<dbReference type="RefSeq" id="WP_091629580.1">
    <property type="nucleotide sequence ID" value="NZ_FOEF01000044.1"/>
</dbReference>
<dbReference type="OrthoDB" id="4569527at2"/>
<organism evidence="2 3">
    <name type="scientific">Amycolatopsis saalfeldensis</name>
    <dbReference type="NCBI Taxonomy" id="394193"/>
    <lineage>
        <taxon>Bacteria</taxon>
        <taxon>Bacillati</taxon>
        <taxon>Actinomycetota</taxon>
        <taxon>Actinomycetes</taxon>
        <taxon>Pseudonocardiales</taxon>
        <taxon>Pseudonocardiaceae</taxon>
        <taxon>Amycolatopsis</taxon>
    </lineage>
</organism>
<accession>A0A1H8YQA0</accession>
<reference evidence="3" key="1">
    <citation type="submission" date="2016-10" db="EMBL/GenBank/DDBJ databases">
        <authorList>
            <person name="Varghese N."/>
            <person name="Submissions S."/>
        </authorList>
    </citation>
    <scope>NUCLEOTIDE SEQUENCE [LARGE SCALE GENOMIC DNA]</scope>
    <source>
        <strain evidence="3">DSM 44993</strain>
    </source>
</reference>
<dbReference type="STRING" id="394193.SAMN04489732_1445"/>
<dbReference type="PANTHER" id="PTHR34297">
    <property type="entry name" value="HYPOTHETICAL CYTOSOLIC PROTEIN-RELATED"/>
    <property type="match status" value="1"/>
</dbReference>
<gene>
    <name evidence="2" type="ORF">SAMN04489732_1445</name>
</gene>
<proteinExistence type="inferred from homology"/>
<dbReference type="Proteomes" id="UP000198582">
    <property type="component" value="Unassembled WGS sequence"/>
</dbReference>
<evidence type="ECO:0000256" key="1">
    <source>
        <dbReference type="ARBA" id="ARBA00005721"/>
    </source>
</evidence>
<evidence type="ECO:0000313" key="2">
    <source>
        <dbReference type="EMBL" id="SEP54347.1"/>
    </source>
</evidence>
<name>A0A1H8YQA0_9PSEU</name>
<keyword evidence="3" id="KW-1185">Reference proteome</keyword>
<evidence type="ECO:0000313" key="3">
    <source>
        <dbReference type="Proteomes" id="UP000198582"/>
    </source>
</evidence>